<dbReference type="EMBL" id="BMSL01000007">
    <property type="protein sequence ID" value="GGS40644.1"/>
    <property type="molecule type" value="Genomic_DNA"/>
</dbReference>
<reference evidence="3" key="2">
    <citation type="submission" date="2020-09" db="EMBL/GenBank/DDBJ databases">
        <authorList>
            <person name="Sun Q."/>
            <person name="Ohkuma M."/>
        </authorList>
    </citation>
    <scope>NUCLEOTIDE SEQUENCE</scope>
    <source>
        <strain evidence="3">JCM 4234</strain>
    </source>
</reference>
<evidence type="ECO:0000313" key="4">
    <source>
        <dbReference type="Proteomes" id="UP000653493"/>
    </source>
</evidence>
<gene>
    <name evidence="3" type="ORF">GCM10010238_32860</name>
</gene>
<dbReference type="Proteomes" id="UP000653493">
    <property type="component" value="Unassembled WGS sequence"/>
</dbReference>
<feature type="domain" description="Transposase IS4-like" evidence="2">
    <location>
        <begin position="12"/>
        <end position="96"/>
    </location>
</feature>
<dbReference type="GO" id="GO:0003677">
    <property type="term" value="F:DNA binding"/>
    <property type="evidence" value="ECO:0007669"/>
    <property type="project" value="InterPro"/>
</dbReference>
<dbReference type="GO" id="GO:0006313">
    <property type="term" value="P:DNA transposition"/>
    <property type="evidence" value="ECO:0007669"/>
    <property type="project" value="InterPro"/>
</dbReference>
<dbReference type="PANTHER" id="PTHR30007:SF1">
    <property type="entry name" value="BLR1914 PROTEIN"/>
    <property type="match status" value="1"/>
</dbReference>
<organism evidence="3 4">
    <name type="scientific">Streptomyces griseoviridis</name>
    <dbReference type="NCBI Taxonomy" id="45398"/>
    <lineage>
        <taxon>Bacteria</taxon>
        <taxon>Bacillati</taxon>
        <taxon>Actinomycetota</taxon>
        <taxon>Actinomycetes</taxon>
        <taxon>Kitasatosporales</taxon>
        <taxon>Streptomycetaceae</taxon>
        <taxon>Streptomyces</taxon>
    </lineage>
</organism>
<proteinExistence type="predicted"/>
<dbReference type="PANTHER" id="PTHR30007">
    <property type="entry name" value="PHP DOMAIN PROTEIN"/>
    <property type="match status" value="1"/>
</dbReference>
<feature type="region of interest" description="Disordered" evidence="1">
    <location>
        <begin position="1"/>
        <end position="23"/>
    </location>
</feature>
<evidence type="ECO:0000313" key="3">
    <source>
        <dbReference type="EMBL" id="GGS40644.1"/>
    </source>
</evidence>
<protein>
    <recommendedName>
        <fullName evidence="2">Transposase IS4-like domain-containing protein</fullName>
    </recommendedName>
</protein>
<comment type="caution">
    <text evidence="3">The sequence shown here is derived from an EMBL/GenBank/DDBJ whole genome shotgun (WGS) entry which is preliminary data.</text>
</comment>
<dbReference type="GO" id="GO:0004803">
    <property type="term" value="F:transposase activity"/>
    <property type="evidence" value="ECO:0007669"/>
    <property type="project" value="InterPro"/>
</dbReference>
<sequence length="185" mass="19617">MKGLAETGRSPVGRGRAGSRHHLITHASGSPLTATLTGGNRNDVTRLIALVQAVPPVRGKCGRPRRRPGAVLGDRGYDHDKDRRLVWYLGVEPLIARRGTGHGSGPDAQRWAVERAFVHLHGSRRLRIRWAIRDGIHAAFLASDAHSSAGGARRGGVGVLGGTTCWTSGCRGCGDARHGGCGDVF</sequence>
<dbReference type="Pfam" id="PF01609">
    <property type="entry name" value="DDE_Tnp_1"/>
    <property type="match status" value="1"/>
</dbReference>
<evidence type="ECO:0000256" key="1">
    <source>
        <dbReference type="SAM" id="MobiDB-lite"/>
    </source>
</evidence>
<reference evidence="3" key="1">
    <citation type="journal article" date="2014" name="Int. J. Syst. Evol. Microbiol.">
        <title>Complete genome sequence of Corynebacterium casei LMG S-19264T (=DSM 44701T), isolated from a smear-ripened cheese.</title>
        <authorList>
            <consortium name="US DOE Joint Genome Institute (JGI-PGF)"/>
            <person name="Walter F."/>
            <person name="Albersmeier A."/>
            <person name="Kalinowski J."/>
            <person name="Ruckert C."/>
        </authorList>
    </citation>
    <scope>NUCLEOTIDE SEQUENCE</scope>
    <source>
        <strain evidence="3">JCM 4234</strain>
    </source>
</reference>
<accession>A0A918GK59</accession>
<evidence type="ECO:0000259" key="2">
    <source>
        <dbReference type="Pfam" id="PF01609"/>
    </source>
</evidence>
<dbReference type="InterPro" id="IPR002559">
    <property type="entry name" value="Transposase_11"/>
</dbReference>
<dbReference type="AlphaFoldDB" id="A0A918GK59"/>
<keyword evidence="4" id="KW-1185">Reference proteome</keyword>
<name>A0A918GK59_STRGD</name>